<comment type="catalytic activity">
    <reaction evidence="10 11">
        <text>D-alanyl-D-alanine + UDP-N-acetyl-alpha-D-muramoyl-L-alanyl-gamma-D-glutamyl-meso-2,6-diaminopimelate + ATP = UDP-N-acetyl-alpha-D-muramoyl-L-alanyl-gamma-D-glutamyl-meso-2,6-diaminopimeloyl-D-alanyl-D-alanine + ADP + phosphate + H(+)</text>
        <dbReference type="Rhea" id="RHEA:28374"/>
        <dbReference type="ChEBI" id="CHEBI:15378"/>
        <dbReference type="ChEBI" id="CHEBI:30616"/>
        <dbReference type="ChEBI" id="CHEBI:43474"/>
        <dbReference type="ChEBI" id="CHEBI:57822"/>
        <dbReference type="ChEBI" id="CHEBI:61386"/>
        <dbReference type="ChEBI" id="CHEBI:83905"/>
        <dbReference type="ChEBI" id="CHEBI:456216"/>
        <dbReference type="EC" id="6.3.2.10"/>
    </reaction>
</comment>
<feature type="domain" description="Mur ligase C-terminal" evidence="13">
    <location>
        <begin position="317"/>
        <end position="440"/>
    </location>
</feature>
<keyword evidence="2 10" id="KW-0436">Ligase</keyword>
<dbReference type="SUPFAM" id="SSF53244">
    <property type="entry name" value="MurD-like peptide ligases, peptide-binding domain"/>
    <property type="match status" value="1"/>
</dbReference>
<dbReference type="PANTHER" id="PTHR43024:SF1">
    <property type="entry name" value="UDP-N-ACETYLMURAMOYL-TRIPEPTIDE--D-ALANYL-D-ALANINE LIGASE"/>
    <property type="match status" value="1"/>
</dbReference>
<dbReference type="GO" id="GO:0009252">
    <property type="term" value="P:peptidoglycan biosynthetic process"/>
    <property type="evidence" value="ECO:0007669"/>
    <property type="project" value="UniProtKB-UniRule"/>
</dbReference>
<dbReference type="GO" id="GO:0051301">
    <property type="term" value="P:cell division"/>
    <property type="evidence" value="ECO:0007669"/>
    <property type="project" value="UniProtKB-KW"/>
</dbReference>
<feature type="domain" description="Mur ligase N-terminal catalytic" evidence="12">
    <location>
        <begin position="28"/>
        <end position="83"/>
    </location>
</feature>
<evidence type="ECO:0000259" key="13">
    <source>
        <dbReference type="Pfam" id="PF02875"/>
    </source>
</evidence>
<gene>
    <name evidence="10" type="primary">murF</name>
    <name evidence="15" type="ORF">EHS89_07960</name>
</gene>
<evidence type="ECO:0000256" key="1">
    <source>
        <dbReference type="ARBA" id="ARBA00022490"/>
    </source>
</evidence>
<dbReference type="EC" id="6.3.2.10" evidence="10 11"/>
<dbReference type="Pfam" id="PF01225">
    <property type="entry name" value="Mur_ligase"/>
    <property type="match status" value="1"/>
</dbReference>
<dbReference type="InterPro" id="IPR013221">
    <property type="entry name" value="Mur_ligase_cen"/>
</dbReference>
<accession>A0A3P1SSM6</accession>
<keyword evidence="9 10" id="KW-0961">Cell wall biogenesis/degradation</keyword>
<keyword evidence="7 10" id="KW-0573">Peptidoglycan synthesis</keyword>
<comment type="pathway">
    <text evidence="10 11">Cell wall biogenesis; peptidoglycan biosynthesis.</text>
</comment>
<dbReference type="Gene3D" id="3.90.190.20">
    <property type="entry name" value="Mur ligase, C-terminal domain"/>
    <property type="match status" value="1"/>
</dbReference>
<dbReference type="SUPFAM" id="SSF63418">
    <property type="entry name" value="MurE/MurF N-terminal domain"/>
    <property type="match status" value="1"/>
</dbReference>
<dbReference type="Proteomes" id="UP000267535">
    <property type="component" value="Unassembled WGS sequence"/>
</dbReference>
<evidence type="ECO:0000313" key="15">
    <source>
        <dbReference type="EMBL" id="RRD00131.1"/>
    </source>
</evidence>
<organism evidence="15 16">
    <name type="scientific">Amphritea balenae</name>
    <dbReference type="NCBI Taxonomy" id="452629"/>
    <lineage>
        <taxon>Bacteria</taxon>
        <taxon>Pseudomonadati</taxon>
        <taxon>Pseudomonadota</taxon>
        <taxon>Gammaproteobacteria</taxon>
        <taxon>Oceanospirillales</taxon>
        <taxon>Oceanospirillaceae</taxon>
        <taxon>Amphritea</taxon>
    </lineage>
</organism>
<keyword evidence="1 10" id="KW-0963">Cytoplasm</keyword>
<evidence type="ECO:0000256" key="10">
    <source>
        <dbReference type="HAMAP-Rule" id="MF_02019"/>
    </source>
</evidence>
<dbReference type="GO" id="GO:0005524">
    <property type="term" value="F:ATP binding"/>
    <property type="evidence" value="ECO:0007669"/>
    <property type="project" value="UniProtKB-UniRule"/>
</dbReference>
<sequence>MNGPFRLAELAEPLSATLLGDDCDILRISTDTRKIQQGDLFIALKGDNFDAHDFIGLAESKGAAAVVVDHKIDTSLPQLIVSNTRLALGNLAAYNRHRFTGVLFAVTGSSGKTTVKEMLASISRLRGQTLATQGNLNNDIGVPLTLLRLSSGDQYAVIEMGASGPHEIAYSTHLAKPDIAILNNAMGAHLEGFGSLQGVVKAKAEIFQGLTEQGTAVVNLDDPHASVWLAMLEQQPLFTFSVIDNTATVFASDISLQDNGCYRFNLNFAGAHRPVILGLMGRHNVANALAAAAAQLADGCALATVADGLGQCRGAAGRMRPVQVNDSMLVIDDSYNANPDAVKAAVDALAELNGEAVLVLGDMAELGVDAEQQHRNLGAYVAAKGIDALYSCGPLSAAASDGFIAAGGHAAENFTDKHSLLAFIKQLPDCKRNLLVKGSRSAGMDEIVTGLTEGESR</sequence>
<dbReference type="GO" id="GO:0047480">
    <property type="term" value="F:UDP-N-acetylmuramoyl-tripeptide-D-alanyl-D-alanine ligase activity"/>
    <property type="evidence" value="ECO:0007669"/>
    <property type="project" value="UniProtKB-UniRule"/>
</dbReference>
<evidence type="ECO:0000256" key="3">
    <source>
        <dbReference type="ARBA" id="ARBA00022618"/>
    </source>
</evidence>
<dbReference type="OrthoDB" id="9801978at2"/>
<dbReference type="RefSeq" id="WP_124925601.1">
    <property type="nucleotide sequence ID" value="NZ_BMOH01000005.1"/>
</dbReference>
<dbReference type="UniPathway" id="UPA00219"/>
<name>A0A3P1SSM6_9GAMM</name>
<comment type="subcellular location">
    <subcellularLocation>
        <location evidence="10 11">Cytoplasm</location>
    </subcellularLocation>
</comment>
<dbReference type="PANTHER" id="PTHR43024">
    <property type="entry name" value="UDP-N-ACETYLMURAMOYL-TRIPEPTIDE--D-ALANYL-D-ALANINE LIGASE"/>
    <property type="match status" value="1"/>
</dbReference>
<dbReference type="HAMAP" id="MF_02019">
    <property type="entry name" value="MurF"/>
    <property type="match status" value="1"/>
</dbReference>
<dbReference type="AlphaFoldDB" id="A0A3P1SSM6"/>
<keyword evidence="16" id="KW-1185">Reference proteome</keyword>
<dbReference type="Pfam" id="PF08245">
    <property type="entry name" value="Mur_ligase_M"/>
    <property type="match status" value="1"/>
</dbReference>
<keyword evidence="4 10" id="KW-0547">Nucleotide-binding</keyword>
<proteinExistence type="inferred from homology"/>
<dbReference type="GO" id="GO:0071555">
    <property type="term" value="P:cell wall organization"/>
    <property type="evidence" value="ECO:0007669"/>
    <property type="project" value="UniProtKB-KW"/>
</dbReference>
<evidence type="ECO:0000259" key="12">
    <source>
        <dbReference type="Pfam" id="PF01225"/>
    </source>
</evidence>
<evidence type="ECO:0000256" key="2">
    <source>
        <dbReference type="ARBA" id="ARBA00022598"/>
    </source>
</evidence>
<dbReference type="GO" id="GO:0008766">
    <property type="term" value="F:UDP-N-acetylmuramoylalanyl-D-glutamyl-2,6-diaminopimelate-D-alanyl-D-alanine ligase activity"/>
    <property type="evidence" value="ECO:0007669"/>
    <property type="project" value="RHEA"/>
</dbReference>
<dbReference type="InterPro" id="IPR035911">
    <property type="entry name" value="MurE/MurF_N"/>
</dbReference>
<evidence type="ECO:0000256" key="5">
    <source>
        <dbReference type="ARBA" id="ARBA00022840"/>
    </source>
</evidence>
<dbReference type="InterPro" id="IPR005863">
    <property type="entry name" value="UDP-N-AcMur_synth"/>
</dbReference>
<dbReference type="Gene3D" id="3.40.1190.10">
    <property type="entry name" value="Mur-like, catalytic domain"/>
    <property type="match status" value="1"/>
</dbReference>
<dbReference type="SUPFAM" id="SSF53623">
    <property type="entry name" value="MurD-like peptide ligases, catalytic domain"/>
    <property type="match status" value="1"/>
</dbReference>
<evidence type="ECO:0000259" key="14">
    <source>
        <dbReference type="Pfam" id="PF08245"/>
    </source>
</evidence>
<keyword evidence="3 10" id="KW-0132">Cell division</keyword>
<dbReference type="InterPro" id="IPR051046">
    <property type="entry name" value="MurCDEF_CellWall_CoF430Synth"/>
</dbReference>
<protein>
    <recommendedName>
        <fullName evidence="10 11">UDP-N-acetylmuramoyl-tripeptide--D-alanyl-D-alanine ligase</fullName>
        <ecNumber evidence="10 11">6.3.2.10</ecNumber>
    </recommendedName>
    <alternativeName>
        <fullName evidence="10">D-alanyl-D-alanine-adding enzyme</fullName>
    </alternativeName>
</protein>
<evidence type="ECO:0000256" key="9">
    <source>
        <dbReference type="ARBA" id="ARBA00023316"/>
    </source>
</evidence>
<keyword evidence="6 10" id="KW-0133">Cell shape</keyword>
<keyword evidence="5 10" id="KW-0067">ATP-binding</keyword>
<dbReference type="InterPro" id="IPR000713">
    <property type="entry name" value="Mur_ligase_N"/>
</dbReference>
<dbReference type="EMBL" id="RQXV01000003">
    <property type="protein sequence ID" value="RRD00131.1"/>
    <property type="molecule type" value="Genomic_DNA"/>
</dbReference>
<dbReference type="Pfam" id="PF02875">
    <property type="entry name" value="Mur_ligase_C"/>
    <property type="match status" value="1"/>
</dbReference>
<dbReference type="GO" id="GO:0005737">
    <property type="term" value="C:cytoplasm"/>
    <property type="evidence" value="ECO:0007669"/>
    <property type="project" value="UniProtKB-SubCell"/>
</dbReference>
<dbReference type="NCBIfam" id="TIGR01143">
    <property type="entry name" value="murF"/>
    <property type="match status" value="1"/>
</dbReference>
<evidence type="ECO:0000256" key="8">
    <source>
        <dbReference type="ARBA" id="ARBA00023306"/>
    </source>
</evidence>
<evidence type="ECO:0000313" key="16">
    <source>
        <dbReference type="Proteomes" id="UP000267535"/>
    </source>
</evidence>
<evidence type="ECO:0000256" key="7">
    <source>
        <dbReference type="ARBA" id="ARBA00022984"/>
    </source>
</evidence>
<dbReference type="Gene3D" id="3.40.1390.10">
    <property type="entry name" value="MurE/MurF, N-terminal domain"/>
    <property type="match status" value="1"/>
</dbReference>
<dbReference type="InterPro" id="IPR036565">
    <property type="entry name" value="Mur-like_cat_sf"/>
</dbReference>
<keyword evidence="8 10" id="KW-0131">Cell cycle</keyword>
<reference evidence="15 16" key="1">
    <citation type="submission" date="2018-11" db="EMBL/GenBank/DDBJ databases">
        <title>The draft genome sequence of Amphritea balenae JAMM 1525T.</title>
        <authorList>
            <person name="Fang Z."/>
            <person name="Zhang Y."/>
            <person name="Han X."/>
        </authorList>
    </citation>
    <scope>NUCLEOTIDE SEQUENCE [LARGE SCALE GENOMIC DNA]</scope>
    <source>
        <strain evidence="15 16">JAMM 1525</strain>
    </source>
</reference>
<evidence type="ECO:0000256" key="11">
    <source>
        <dbReference type="RuleBase" id="RU004136"/>
    </source>
</evidence>
<comment type="similarity">
    <text evidence="10">Belongs to the MurCDEF family. MurF subfamily.</text>
</comment>
<dbReference type="InterPro" id="IPR036615">
    <property type="entry name" value="Mur_ligase_C_dom_sf"/>
</dbReference>
<feature type="domain" description="Mur ligase central" evidence="14">
    <location>
        <begin position="106"/>
        <end position="294"/>
    </location>
</feature>
<comment type="function">
    <text evidence="10 11">Involved in cell wall formation. Catalyzes the final step in the synthesis of UDP-N-acetylmuramoyl-pentapeptide, the precursor of murein.</text>
</comment>
<dbReference type="GO" id="GO:0008360">
    <property type="term" value="P:regulation of cell shape"/>
    <property type="evidence" value="ECO:0007669"/>
    <property type="project" value="UniProtKB-KW"/>
</dbReference>
<evidence type="ECO:0000256" key="4">
    <source>
        <dbReference type="ARBA" id="ARBA00022741"/>
    </source>
</evidence>
<feature type="binding site" evidence="10">
    <location>
        <begin position="108"/>
        <end position="114"/>
    </location>
    <ligand>
        <name>ATP</name>
        <dbReference type="ChEBI" id="CHEBI:30616"/>
    </ligand>
</feature>
<comment type="caution">
    <text evidence="15">The sequence shown here is derived from an EMBL/GenBank/DDBJ whole genome shotgun (WGS) entry which is preliminary data.</text>
</comment>
<evidence type="ECO:0000256" key="6">
    <source>
        <dbReference type="ARBA" id="ARBA00022960"/>
    </source>
</evidence>
<dbReference type="InterPro" id="IPR004101">
    <property type="entry name" value="Mur_ligase_C"/>
</dbReference>